<keyword evidence="1" id="KW-0732">Signal</keyword>
<dbReference type="EMBL" id="AEPZ01000010">
    <property type="protein sequence ID" value="EFU81694.1"/>
    <property type="molecule type" value="Genomic_DNA"/>
</dbReference>
<sequence length="384" mass="40852">MSYLKYVASATLLLSLAGLAGASPALANTTDTHQGNATVKHLGDDTFDVAHSVMPGYSKVYLVDRSEVAKSAAVGSFQDGVKLIVDSKNPQWQQVEPLQQVIATSAKTAKFSAVKVTDKVAVDTVSVNDAIYQGKQPTGDVYLTSTPVDTMLTQANIKGSPIIQMNSDGTIPANSYTSSATNLYCVGAACNYKSVQALSAIPLKGQTRYQTALDVAKHAYPQGFTSSYLVKGSDLASLMEATTVSGKPVLLYNSTLKDSSFKEPLSKVDSFVTVGSPKYFKESQVLSMKEGETFSNSDLFVKGVDSLTGFTLYLPHTDESSAGYDNYSLMRDGWVNTGMLQIGSEGKAVLLFCGSDALGSCTKTDADWVRSMLAKLSIPVTVFG</sequence>
<feature type="signal peptide" evidence="1">
    <location>
        <begin position="1"/>
        <end position="27"/>
    </location>
</feature>
<name>E6M5E6_9ACTO</name>
<dbReference type="AlphaFoldDB" id="E6M5E6"/>
<gene>
    <name evidence="2" type="ORF">HMPREF0576_1536</name>
</gene>
<protein>
    <submittedName>
        <fullName evidence="2">Uncharacterized protein</fullName>
    </submittedName>
</protein>
<evidence type="ECO:0000256" key="1">
    <source>
        <dbReference type="SAM" id="SignalP"/>
    </source>
</evidence>
<evidence type="ECO:0000313" key="2">
    <source>
        <dbReference type="EMBL" id="EFU81694.1"/>
    </source>
</evidence>
<accession>E6M5E6</accession>
<evidence type="ECO:0000313" key="3">
    <source>
        <dbReference type="Proteomes" id="UP000003343"/>
    </source>
</evidence>
<feature type="chain" id="PRO_5003207991" evidence="1">
    <location>
        <begin position="28"/>
        <end position="384"/>
    </location>
</feature>
<dbReference type="RefSeq" id="WP_004011357.1">
    <property type="nucleotide sequence ID" value="NZ_GL622346.1"/>
</dbReference>
<dbReference type="HOGENOM" id="CLU_756074_0_0_11"/>
<comment type="caution">
    <text evidence="2">The sequence shown here is derived from an EMBL/GenBank/DDBJ whole genome shotgun (WGS) entry which is preliminary data.</text>
</comment>
<keyword evidence="3" id="KW-1185">Reference proteome</keyword>
<organism evidence="2 3">
    <name type="scientific">Mobiluncus holmesii ATCC 35242</name>
    <dbReference type="NCBI Taxonomy" id="887899"/>
    <lineage>
        <taxon>Bacteria</taxon>
        <taxon>Bacillati</taxon>
        <taxon>Actinomycetota</taxon>
        <taxon>Actinomycetes</taxon>
        <taxon>Actinomycetales</taxon>
        <taxon>Actinomycetaceae</taxon>
        <taxon>Mobiluncus</taxon>
    </lineage>
</organism>
<reference evidence="2 3" key="1">
    <citation type="submission" date="2010-12" db="EMBL/GenBank/DDBJ databases">
        <authorList>
            <person name="Muzny D."/>
            <person name="Qin X."/>
            <person name="Deng J."/>
            <person name="Jiang H."/>
            <person name="Liu Y."/>
            <person name="Qu J."/>
            <person name="Song X.-Z."/>
            <person name="Zhang L."/>
            <person name="Thornton R."/>
            <person name="Coyle M."/>
            <person name="Francisco L."/>
            <person name="Jackson L."/>
            <person name="Javaid M."/>
            <person name="Korchina V."/>
            <person name="Kovar C."/>
            <person name="Mata R."/>
            <person name="Mathew T."/>
            <person name="Ngo R."/>
            <person name="Nguyen L."/>
            <person name="Nguyen N."/>
            <person name="Okwuonu G."/>
            <person name="Ongeri F."/>
            <person name="Pham C."/>
            <person name="Simmons D."/>
            <person name="Wilczek-Boney K."/>
            <person name="Hale W."/>
            <person name="Jakkamsetti A."/>
            <person name="Pham P."/>
            <person name="Ruth R."/>
            <person name="San Lucas F."/>
            <person name="Warren J."/>
            <person name="Zhang J."/>
            <person name="Zhao Z."/>
            <person name="Zhou C."/>
            <person name="Zhu D."/>
            <person name="Lee S."/>
            <person name="Bess C."/>
            <person name="Blankenburg K."/>
            <person name="Forbes L."/>
            <person name="Fu Q."/>
            <person name="Gubbala S."/>
            <person name="Hirani K."/>
            <person name="Jayaseelan J.C."/>
            <person name="Lara F."/>
            <person name="Munidasa M."/>
            <person name="Palculict T."/>
            <person name="Patil S."/>
            <person name="Pu L.-L."/>
            <person name="Saada N."/>
            <person name="Tang L."/>
            <person name="Weissenberger G."/>
            <person name="Zhu Y."/>
            <person name="Hemphill L."/>
            <person name="Shang Y."/>
            <person name="Youmans B."/>
            <person name="Ayvaz T."/>
            <person name="Ross M."/>
            <person name="Santibanez J."/>
            <person name="Aqrawi P."/>
            <person name="Gross S."/>
            <person name="Joshi V."/>
            <person name="Fowler G."/>
            <person name="Nazareth L."/>
            <person name="Reid J."/>
            <person name="Worley K."/>
            <person name="Petrosino J."/>
            <person name="Highlander S."/>
            <person name="Gibbs R."/>
        </authorList>
    </citation>
    <scope>NUCLEOTIDE SEQUENCE [LARGE SCALE GENOMIC DNA]</scope>
    <source>
        <strain evidence="2 3">ATCC 35242</strain>
    </source>
</reference>
<proteinExistence type="predicted"/>
<dbReference type="Proteomes" id="UP000003343">
    <property type="component" value="Unassembled WGS sequence"/>
</dbReference>